<dbReference type="InterPro" id="IPR030960">
    <property type="entry name" value="DHQS/DOIS_N"/>
</dbReference>
<keyword evidence="16 18" id="KW-0456">Lyase</keyword>
<comment type="cofactor">
    <cofactor evidence="18">
        <name>Co(2+)</name>
        <dbReference type="ChEBI" id="CHEBI:48828"/>
    </cofactor>
    <cofactor evidence="18">
        <name>Zn(2+)</name>
        <dbReference type="ChEBI" id="CHEBI:29105"/>
    </cofactor>
    <text evidence="18">Binds 1 divalent metal cation per subunit. Can use either Co(2+) or Zn(2+).</text>
</comment>
<dbReference type="SUPFAM" id="SSF56796">
    <property type="entry name" value="Dehydroquinate synthase-like"/>
    <property type="match status" value="1"/>
</dbReference>
<evidence type="ECO:0000256" key="7">
    <source>
        <dbReference type="ARBA" id="ARBA00013031"/>
    </source>
</evidence>
<dbReference type="CDD" id="cd08195">
    <property type="entry name" value="DHQS"/>
    <property type="match status" value="1"/>
</dbReference>
<evidence type="ECO:0000256" key="16">
    <source>
        <dbReference type="ARBA" id="ARBA00023239"/>
    </source>
</evidence>
<dbReference type="GO" id="GO:0003856">
    <property type="term" value="F:3-dehydroquinate synthase activity"/>
    <property type="evidence" value="ECO:0007669"/>
    <property type="project" value="UniProtKB-UniRule"/>
</dbReference>
<feature type="binding site" evidence="18">
    <location>
        <begin position="107"/>
        <end position="111"/>
    </location>
    <ligand>
        <name>NAD(+)</name>
        <dbReference type="ChEBI" id="CHEBI:57540"/>
    </ligand>
</feature>
<gene>
    <name evidence="18 21" type="primary">aroB</name>
    <name evidence="21" type="ORF">H0486_08780</name>
</gene>
<dbReference type="Pfam" id="PF24621">
    <property type="entry name" value="DHQS_C"/>
    <property type="match status" value="1"/>
</dbReference>
<evidence type="ECO:0000256" key="18">
    <source>
        <dbReference type="HAMAP-Rule" id="MF_00110"/>
    </source>
</evidence>
<proteinExistence type="inferred from homology"/>
<dbReference type="GO" id="GO:0008652">
    <property type="term" value="P:amino acid biosynthetic process"/>
    <property type="evidence" value="ECO:0007669"/>
    <property type="project" value="UniProtKB-KW"/>
</dbReference>
<evidence type="ECO:0000256" key="5">
    <source>
        <dbReference type="ARBA" id="ARBA00004661"/>
    </source>
</evidence>
<comment type="catalytic activity">
    <reaction evidence="1 18">
        <text>7-phospho-2-dehydro-3-deoxy-D-arabino-heptonate = 3-dehydroquinate + phosphate</text>
        <dbReference type="Rhea" id="RHEA:21968"/>
        <dbReference type="ChEBI" id="CHEBI:32364"/>
        <dbReference type="ChEBI" id="CHEBI:43474"/>
        <dbReference type="ChEBI" id="CHEBI:58394"/>
        <dbReference type="EC" id="4.2.3.4"/>
    </reaction>
</comment>
<dbReference type="GO" id="GO:0000166">
    <property type="term" value="F:nucleotide binding"/>
    <property type="evidence" value="ECO:0007669"/>
    <property type="project" value="UniProtKB-KW"/>
</dbReference>
<comment type="subcellular location">
    <subcellularLocation>
        <location evidence="4 18">Cytoplasm</location>
    </subcellularLocation>
</comment>
<feature type="binding site" evidence="18">
    <location>
        <begin position="131"/>
        <end position="132"/>
    </location>
    <ligand>
        <name>NAD(+)</name>
        <dbReference type="ChEBI" id="CHEBI:57540"/>
    </ligand>
</feature>
<dbReference type="Gene3D" id="1.20.1090.10">
    <property type="entry name" value="Dehydroquinate synthase-like - alpha domain"/>
    <property type="match status" value="1"/>
</dbReference>
<dbReference type="NCBIfam" id="TIGR01357">
    <property type="entry name" value="aroB"/>
    <property type="match status" value="1"/>
</dbReference>
<feature type="binding site" evidence="18">
    <location>
        <position position="249"/>
    </location>
    <ligand>
        <name>Zn(2+)</name>
        <dbReference type="ChEBI" id="CHEBI:29105"/>
    </ligand>
</feature>
<dbReference type="FunFam" id="3.40.50.1970:FF:000007">
    <property type="entry name" value="Pentafunctional AROM polypeptide"/>
    <property type="match status" value="1"/>
</dbReference>
<evidence type="ECO:0000259" key="19">
    <source>
        <dbReference type="Pfam" id="PF01761"/>
    </source>
</evidence>
<feature type="domain" description="3-dehydroquinate synthase N-terminal" evidence="19">
    <location>
        <begin position="70"/>
        <end position="180"/>
    </location>
</feature>
<dbReference type="RefSeq" id="WP_228352656.1">
    <property type="nucleotide sequence ID" value="NZ_JACEGA010000001.1"/>
</dbReference>
<comment type="pathway">
    <text evidence="5 18">Metabolic intermediate biosynthesis; chorismate biosynthesis; chorismate from D-erythrose 4-phosphate and phosphoenolpyruvate: step 2/7.</text>
</comment>
<evidence type="ECO:0000256" key="1">
    <source>
        <dbReference type="ARBA" id="ARBA00001393"/>
    </source>
</evidence>
<keyword evidence="14 18" id="KW-0520">NAD</keyword>
<dbReference type="EMBL" id="JACEGA010000001">
    <property type="protein sequence ID" value="MBB2182970.1"/>
    <property type="molecule type" value="Genomic_DNA"/>
</dbReference>
<dbReference type="InterPro" id="IPR016037">
    <property type="entry name" value="DHQ_synth_AroB"/>
</dbReference>
<dbReference type="UniPathway" id="UPA00053">
    <property type="reaction ID" value="UER00085"/>
</dbReference>
<dbReference type="Proteomes" id="UP000574276">
    <property type="component" value="Unassembled WGS sequence"/>
</dbReference>
<dbReference type="GO" id="GO:0009423">
    <property type="term" value="P:chorismate biosynthetic process"/>
    <property type="evidence" value="ECO:0007669"/>
    <property type="project" value="UniProtKB-UniRule"/>
</dbReference>
<evidence type="ECO:0000256" key="2">
    <source>
        <dbReference type="ARBA" id="ARBA00001911"/>
    </source>
</evidence>
<dbReference type="InterPro" id="IPR050071">
    <property type="entry name" value="Dehydroquinate_synthase"/>
</dbReference>
<name>A0A839JZY7_9FIRM</name>
<feature type="binding site" evidence="18">
    <location>
        <position position="186"/>
    </location>
    <ligand>
        <name>Zn(2+)</name>
        <dbReference type="ChEBI" id="CHEBI:29105"/>
    </ligand>
</feature>
<comment type="similarity">
    <text evidence="6 18">Belongs to the sugar phosphate cyclases superfamily. Dehydroquinate synthase family.</text>
</comment>
<evidence type="ECO:0000259" key="20">
    <source>
        <dbReference type="Pfam" id="PF24621"/>
    </source>
</evidence>
<keyword evidence="22" id="KW-1185">Reference proteome</keyword>
<evidence type="ECO:0000256" key="13">
    <source>
        <dbReference type="ARBA" id="ARBA00022833"/>
    </source>
</evidence>
<keyword evidence="9 18" id="KW-0963">Cytoplasm</keyword>
<evidence type="ECO:0000256" key="3">
    <source>
        <dbReference type="ARBA" id="ARBA00001947"/>
    </source>
</evidence>
<comment type="caution">
    <text evidence="18">Lacks conserved residue(s) required for the propagation of feature annotation.</text>
</comment>
<reference evidence="21 22" key="1">
    <citation type="submission" date="2020-07" db="EMBL/GenBank/DDBJ databases">
        <title>Characterization and genome sequencing of isolate MD1, a novel member within the family Lachnospiraceae.</title>
        <authorList>
            <person name="Rettenmaier R."/>
            <person name="Di Bello L."/>
            <person name="Zinser C."/>
            <person name="Scheitz K."/>
            <person name="Liebl W."/>
            <person name="Zverlov V."/>
        </authorList>
    </citation>
    <scope>NUCLEOTIDE SEQUENCE [LARGE SCALE GENOMIC DNA]</scope>
    <source>
        <strain evidence="21 22">MD1</strain>
    </source>
</reference>
<dbReference type="PIRSF" id="PIRSF001455">
    <property type="entry name" value="DHQ_synth"/>
    <property type="match status" value="1"/>
</dbReference>
<accession>A0A839JZY7</accession>
<dbReference type="PANTHER" id="PTHR43622">
    <property type="entry name" value="3-DEHYDROQUINATE SYNTHASE"/>
    <property type="match status" value="1"/>
</dbReference>
<comment type="cofactor">
    <cofactor evidence="3">
        <name>Zn(2+)</name>
        <dbReference type="ChEBI" id="CHEBI:29105"/>
    </cofactor>
</comment>
<dbReference type="HAMAP" id="MF_00110">
    <property type="entry name" value="DHQ_synthase"/>
    <property type="match status" value="1"/>
</dbReference>
<protein>
    <recommendedName>
        <fullName evidence="8 18">3-dehydroquinate synthase</fullName>
        <shortName evidence="18">DHQS</shortName>
        <ecNumber evidence="7 18">4.2.3.4</ecNumber>
    </recommendedName>
</protein>
<dbReference type="GO" id="GO:0009073">
    <property type="term" value="P:aromatic amino acid family biosynthetic process"/>
    <property type="evidence" value="ECO:0007669"/>
    <property type="project" value="UniProtKB-KW"/>
</dbReference>
<evidence type="ECO:0000313" key="21">
    <source>
        <dbReference type="EMBL" id="MBB2182970.1"/>
    </source>
</evidence>
<evidence type="ECO:0000256" key="9">
    <source>
        <dbReference type="ARBA" id="ARBA00022490"/>
    </source>
</evidence>
<keyword evidence="15 18" id="KW-0057">Aromatic amino acid biosynthesis</keyword>
<sequence length="361" mass="40201">MNTLTVLYDGKPSYDIKLEPDFGKLTDSIRNLGMENRKIMIITDSNVGSFYADELYKELAPIAKSVHVYTFAAGEKSKNLDTVSLCYEELISKSFDRNDVLIALGGGVVGDLTGFVAATYLRGIRFIQVPTSLLSMVDSSIGGKTGVDFKAYKNMVGAFHQPSLVYMNLNVLQTLPKAEYFSGMGEILKHGLIKDKNYFIWLQDHVEEISSKSFSTIKEMIYRSCLIKKVVVENDPKEKGERALLNLGHTIGHAIEKLKYFSLLHGECVSIGISAAAFLSKERGYITEEEYQNTLEALGRYHQPVNVSGLSAEEIYEVTKLDKKMDSDKIRFILIKGIGNAVIDPTVSKSEMMNAIQSVLK</sequence>
<keyword evidence="11 18" id="KW-0479">Metal-binding</keyword>
<comment type="cofactor">
    <cofactor evidence="2 18">
        <name>NAD(+)</name>
        <dbReference type="ChEBI" id="CHEBI:57540"/>
    </cofactor>
</comment>
<evidence type="ECO:0000256" key="12">
    <source>
        <dbReference type="ARBA" id="ARBA00022741"/>
    </source>
</evidence>
<dbReference type="Gene3D" id="3.40.50.1970">
    <property type="match status" value="1"/>
</dbReference>
<feature type="binding site" evidence="18">
    <location>
        <position position="153"/>
    </location>
    <ligand>
        <name>NAD(+)</name>
        <dbReference type="ChEBI" id="CHEBI:57540"/>
    </ligand>
</feature>
<dbReference type="InterPro" id="IPR056179">
    <property type="entry name" value="DHQS_C"/>
</dbReference>
<evidence type="ECO:0000256" key="6">
    <source>
        <dbReference type="ARBA" id="ARBA00005412"/>
    </source>
</evidence>
<organism evidence="21 22">
    <name type="scientific">Variimorphobacter saccharofermentans</name>
    <dbReference type="NCBI Taxonomy" id="2755051"/>
    <lineage>
        <taxon>Bacteria</taxon>
        <taxon>Bacillati</taxon>
        <taxon>Bacillota</taxon>
        <taxon>Clostridia</taxon>
        <taxon>Lachnospirales</taxon>
        <taxon>Lachnospiraceae</taxon>
        <taxon>Variimorphobacter</taxon>
    </lineage>
</organism>
<evidence type="ECO:0000256" key="15">
    <source>
        <dbReference type="ARBA" id="ARBA00023141"/>
    </source>
</evidence>
<keyword evidence="13 18" id="KW-0862">Zinc</keyword>
<comment type="caution">
    <text evidence="21">The sequence shown here is derived from an EMBL/GenBank/DDBJ whole genome shotgun (WGS) entry which is preliminary data.</text>
</comment>
<evidence type="ECO:0000256" key="11">
    <source>
        <dbReference type="ARBA" id="ARBA00022723"/>
    </source>
</evidence>
<feature type="binding site" evidence="18">
    <location>
        <position position="265"/>
    </location>
    <ligand>
        <name>Zn(2+)</name>
        <dbReference type="ChEBI" id="CHEBI:29105"/>
    </ligand>
</feature>
<dbReference type="GO" id="GO:0046872">
    <property type="term" value="F:metal ion binding"/>
    <property type="evidence" value="ECO:0007669"/>
    <property type="project" value="UniProtKB-KW"/>
</dbReference>
<dbReference type="Pfam" id="PF01761">
    <property type="entry name" value="DHQ_synthase"/>
    <property type="match status" value="1"/>
</dbReference>
<dbReference type="InterPro" id="IPR030963">
    <property type="entry name" value="DHQ_synth_fam"/>
</dbReference>
<comment type="function">
    <text evidence="18">Catalyzes the conversion of 3-deoxy-D-arabino-heptulosonate 7-phosphate (DAHP) to dehydroquinate (DHQ).</text>
</comment>
<evidence type="ECO:0000313" key="22">
    <source>
        <dbReference type="Proteomes" id="UP000574276"/>
    </source>
</evidence>
<dbReference type="EC" id="4.2.3.4" evidence="7 18"/>
<evidence type="ECO:0000256" key="14">
    <source>
        <dbReference type="ARBA" id="ARBA00023027"/>
    </source>
</evidence>
<keyword evidence="10 18" id="KW-0028">Amino-acid biosynthesis</keyword>
<evidence type="ECO:0000256" key="10">
    <source>
        <dbReference type="ARBA" id="ARBA00022605"/>
    </source>
</evidence>
<evidence type="ECO:0000256" key="8">
    <source>
        <dbReference type="ARBA" id="ARBA00017684"/>
    </source>
</evidence>
<dbReference type="AlphaFoldDB" id="A0A839JZY7"/>
<feature type="domain" description="3-dehydroquinate synthase C-terminal" evidence="20">
    <location>
        <begin position="183"/>
        <end position="325"/>
    </location>
</feature>
<keyword evidence="17 18" id="KW-0170">Cobalt</keyword>
<evidence type="ECO:0000256" key="17">
    <source>
        <dbReference type="ARBA" id="ARBA00023285"/>
    </source>
</evidence>
<evidence type="ECO:0000256" key="4">
    <source>
        <dbReference type="ARBA" id="ARBA00004496"/>
    </source>
</evidence>
<dbReference type="GO" id="GO:0005737">
    <property type="term" value="C:cytoplasm"/>
    <property type="evidence" value="ECO:0007669"/>
    <property type="project" value="UniProtKB-SubCell"/>
</dbReference>
<dbReference type="PANTHER" id="PTHR43622:SF7">
    <property type="entry name" value="3-DEHYDROQUINATE SYNTHASE, CHLOROPLASTIC"/>
    <property type="match status" value="1"/>
</dbReference>
<keyword evidence="12 18" id="KW-0547">Nucleotide-binding</keyword>
<feature type="binding site" evidence="18">
    <location>
        <position position="144"/>
    </location>
    <ligand>
        <name>NAD(+)</name>
        <dbReference type="ChEBI" id="CHEBI:57540"/>
    </ligand>
</feature>